<protein>
    <recommendedName>
        <fullName evidence="1">DUF4440 domain-containing protein</fullName>
    </recommendedName>
</protein>
<dbReference type="Gene3D" id="3.10.450.50">
    <property type="match status" value="1"/>
</dbReference>
<evidence type="ECO:0000313" key="2">
    <source>
        <dbReference type="EMBL" id="GAF50167.1"/>
    </source>
</evidence>
<evidence type="ECO:0000313" key="3">
    <source>
        <dbReference type="Proteomes" id="UP000019491"/>
    </source>
</evidence>
<organism evidence="2 3">
    <name type="scientific">Rhodococcus wratislaviensis NBRC 100605</name>
    <dbReference type="NCBI Taxonomy" id="1219028"/>
    <lineage>
        <taxon>Bacteria</taxon>
        <taxon>Bacillati</taxon>
        <taxon>Actinomycetota</taxon>
        <taxon>Actinomycetes</taxon>
        <taxon>Mycobacteriales</taxon>
        <taxon>Nocardiaceae</taxon>
        <taxon>Rhodococcus</taxon>
    </lineage>
</organism>
<feature type="domain" description="DUF4440" evidence="1">
    <location>
        <begin position="54"/>
        <end position="153"/>
    </location>
</feature>
<sequence length="162" mass="16920">MNVGATRNAIGVVVVVLVFGGLAGCGGDTSETASVSMSMSPTASVSATEEQDAVLAQEARWLTAITAGDRDTIESILSPDFKHITSEGTLLGRDEEIASIVPVTFTMNATEQSVDIVGDTAVIHGVNTLTESGNVLARERFTDVFVKQNGTWMALSAQETAI</sequence>
<name>X0QF12_RHOWR</name>
<keyword evidence="3" id="KW-1185">Reference proteome</keyword>
<dbReference type="PROSITE" id="PS51257">
    <property type="entry name" value="PROKAR_LIPOPROTEIN"/>
    <property type="match status" value="1"/>
</dbReference>
<dbReference type="AlphaFoldDB" id="X0QF12"/>
<reference evidence="2 3" key="1">
    <citation type="submission" date="2014-02" db="EMBL/GenBank/DDBJ databases">
        <title>Whole genome shotgun sequence of Rhodococcus wratislaviensis NBRC 100605.</title>
        <authorList>
            <person name="Hosoyama A."/>
            <person name="Tsuchikane K."/>
            <person name="Yoshida I."/>
            <person name="Ohji S."/>
            <person name="Ichikawa N."/>
            <person name="Yamazoe A."/>
            <person name="Fujita N."/>
        </authorList>
    </citation>
    <scope>NUCLEOTIDE SEQUENCE [LARGE SCALE GENOMIC DNA]</scope>
    <source>
        <strain evidence="2 3">NBRC 100605</strain>
    </source>
</reference>
<dbReference type="Pfam" id="PF14534">
    <property type="entry name" value="DUF4440"/>
    <property type="match status" value="1"/>
</dbReference>
<dbReference type="OrthoDB" id="4732855at2"/>
<comment type="caution">
    <text evidence="2">The sequence shown here is derived from an EMBL/GenBank/DDBJ whole genome shotgun (WGS) entry which is preliminary data.</text>
</comment>
<evidence type="ECO:0000259" key="1">
    <source>
        <dbReference type="Pfam" id="PF14534"/>
    </source>
</evidence>
<accession>X0QF12</accession>
<proteinExistence type="predicted"/>
<dbReference type="Proteomes" id="UP000019491">
    <property type="component" value="Unassembled WGS sequence"/>
</dbReference>
<dbReference type="SUPFAM" id="SSF54427">
    <property type="entry name" value="NTF2-like"/>
    <property type="match status" value="1"/>
</dbReference>
<gene>
    <name evidence="2" type="ORF">RW1_094_02070</name>
</gene>
<dbReference type="InterPro" id="IPR032710">
    <property type="entry name" value="NTF2-like_dom_sf"/>
</dbReference>
<dbReference type="EMBL" id="BAWF01000094">
    <property type="protein sequence ID" value="GAF50167.1"/>
    <property type="molecule type" value="Genomic_DNA"/>
</dbReference>
<dbReference type="RefSeq" id="WP_037242882.1">
    <property type="nucleotide sequence ID" value="NZ_BAWF01000094.1"/>
</dbReference>
<dbReference type="InterPro" id="IPR027843">
    <property type="entry name" value="DUF4440"/>
</dbReference>